<dbReference type="GO" id="GO:0005886">
    <property type="term" value="C:plasma membrane"/>
    <property type="evidence" value="ECO:0007669"/>
    <property type="project" value="TreeGrafter"/>
</dbReference>
<organism evidence="5">
    <name type="scientific">bioreactor metagenome</name>
    <dbReference type="NCBI Taxonomy" id="1076179"/>
    <lineage>
        <taxon>unclassified sequences</taxon>
        <taxon>metagenomes</taxon>
        <taxon>ecological metagenomes</taxon>
    </lineage>
</organism>
<dbReference type="PANTHER" id="PTHR30627:SF1">
    <property type="entry name" value="PEPTIDOGLYCAN D,D-TRANSPEPTIDASE FTSI"/>
    <property type="match status" value="1"/>
</dbReference>
<feature type="domain" description="PASTA" evidence="4">
    <location>
        <begin position="641"/>
        <end position="700"/>
    </location>
</feature>
<reference evidence="5" key="1">
    <citation type="submission" date="2019-08" db="EMBL/GenBank/DDBJ databases">
        <authorList>
            <person name="Kucharzyk K."/>
            <person name="Murdoch R.W."/>
            <person name="Higgins S."/>
            <person name="Loffler F."/>
        </authorList>
    </citation>
    <scope>NUCLEOTIDE SEQUENCE</scope>
</reference>
<accession>A0A644TZS6</accession>
<dbReference type="SMART" id="SM00740">
    <property type="entry name" value="PASTA"/>
    <property type="match status" value="1"/>
</dbReference>
<dbReference type="Pfam" id="PF03793">
    <property type="entry name" value="PASTA"/>
    <property type="match status" value="1"/>
</dbReference>
<gene>
    <name evidence="5" type="ORF">SDC9_18239</name>
</gene>
<evidence type="ECO:0000256" key="3">
    <source>
        <dbReference type="SAM" id="Phobius"/>
    </source>
</evidence>
<keyword evidence="2 3" id="KW-0472">Membrane</keyword>
<dbReference type="PROSITE" id="PS51178">
    <property type="entry name" value="PASTA"/>
    <property type="match status" value="1"/>
</dbReference>
<evidence type="ECO:0000313" key="5">
    <source>
        <dbReference type="EMBL" id="MPL72454.1"/>
    </source>
</evidence>
<dbReference type="InterPro" id="IPR050515">
    <property type="entry name" value="Beta-lactam/transpept"/>
</dbReference>
<dbReference type="GO" id="GO:0071555">
    <property type="term" value="P:cell wall organization"/>
    <property type="evidence" value="ECO:0007669"/>
    <property type="project" value="TreeGrafter"/>
</dbReference>
<dbReference type="Gene3D" id="3.90.1310.10">
    <property type="entry name" value="Penicillin-binding protein 2a (Domain 2)"/>
    <property type="match status" value="1"/>
</dbReference>
<dbReference type="Pfam" id="PF00905">
    <property type="entry name" value="Transpeptidase"/>
    <property type="match status" value="1"/>
</dbReference>
<comment type="caution">
    <text evidence="5">The sequence shown here is derived from an EMBL/GenBank/DDBJ whole genome shotgun (WGS) entry which is preliminary data.</text>
</comment>
<dbReference type="SUPFAM" id="SSF54184">
    <property type="entry name" value="Penicillin-binding protein 2x (pbp-2x), c-terminal domain"/>
    <property type="match status" value="1"/>
</dbReference>
<protein>
    <recommendedName>
        <fullName evidence="4">PASTA domain-containing protein</fullName>
    </recommendedName>
</protein>
<dbReference type="InterPro" id="IPR005311">
    <property type="entry name" value="PBP_dimer"/>
</dbReference>
<dbReference type="InterPro" id="IPR001460">
    <property type="entry name" value="PCN-bd_Tpept"/>
</dbReference>
<proteinExistence type="predicted"/>
<dbReference type="SUPFAM" id="SSF56519">
    <property type="entry name" value="Penicillin binding protein dimerisation domain"/>
    <property type="match status" value="1"/>
</dbReference>
<dbReference type="AlphaFoldDB" id="A0A644TZS6"/>
<dbReference type="Pfam" id="PF03717">
    <property type="entry name" value="PBP_dimer"/>
    <property type="match status" value="1"/>
</dbReference>
<dbReference type="PANTHER" id="PTHR30627">
    <property type="entry name" value="PEPTIDOGLYCAN D,D-TRANSPEPTIDASE"/>
    <property type="match status" value="1"/>
</dbReference>
<keyword evidence="3" id="KW-1133">Transmembrane helix</keyword>
<keyword evidence="3" id="KW-0812">Transmembrane</keyword>
<evidence type="ECO:0000259" key="4">
    <source>
        <dbReference type="PROSITE" id="PS51178"/>
    </source>
</evidence>
<dbReference type="InterPro" id="IPR036138">
    <property type="entry name" value="PBP_dimer_sf"/>
</dbReference>
<dbReference type="Gene3D" id="3.40.710.10">
    <property type="entry name" value="DD-peptidase/beta-lactamase superfamily"/>
    <property type="match status" value="1"/>
</dbReference>
<dbReference type="CDD" id="cd06575">
    <property type="entry name" value="PASTA_Pbp2x-like_2"/>
    <property type="match status" value="1"/>
</dbReference>
<dbReference type="GO" id="GO:0008658">
    <property type="term" value="F:penicillin binding"/>
    <property type="evidence" value="ECO:0007669"/>
    <property type="project" value="InterPro"/>
</dbReference>
<sequence length="705" mass="78662">MKDIISRIGVIYFFMVLFGLIVIGRIVHLQFFADLPVSSEEISFRTEEIEAVRGSILARDGRSLASSVPYYQIRMDCVFPEETLFNNNIDSLSIALSGFFKDKSAAQYKSDLLSARKKGNRYKAIGNRLVDYSEMMEVRMFPLFRERSNRGGFISEQKNKRNNPYGRLAYRTIGFINSNGVGVGIEGSYDYYLKGIPGKQTVQRLLGGEWMPVNEEETIMPQDGMDVRTTIDIEIQEAAENALRNQLSLSDVFEGATAIVIEVKTGAVRAITNMKKMDNGEFDESFNYAISQATEPGSTFKLATLVALIEDGYVNLETPVDAGNGRWKYSTKEFTDVTKGGYGLIDVRKAFEKSSNVAFAKLAVEYYANNEKKYVDRLHNMKIGEKFNLDIMGEGRSVIHSPGDAMWSKLTLPMMAMGYASLITPLHTLAFYNAIANGGKMMKPYFVESLQKHGEVEKIFEPQEMSGSICSQSTIKLVHEALRGVVEHGTGKGINDPRYKISGKTGTAQIAFDGRYIDSQGYRKHQASFAGFFPSDDPKYSAIVVLYTNKTRANFYGGSWAAPVFKQISDRIFVNNPQWGEPVKGDGKSTPSYAKVLSGNSEEIKKIAKQIPSTKVNFALPGEWVNIEKDSLERVVARELREVADSVPSVLNMGLKDALYLLENKGYRVKFSGKGRVITQNPLPGSGLEKNGIINIELSERYETE</sequence>
<feature type="transmembrane region" description="Helical" evidence="3">
    <location>
        <begin position="12"/>
        <end position="33"/>
    </location>
</feature>
<dbReference type="InterPro" id="IPR012338">
    <property type="entry name" value="Beta-lactam/transpept-like"/>
</dbReference>
<dbReference type="Gene3D" id="3.30.450.330">
    <property type="match status" value="1"/>
</dbReference>
<dbReference type="EMBL" id="VSSQ01000066">
    <property type="protein sequence ID" value="MPL72454.1"/>
    <property type="molecule type" value="Genomic_DNA"/>
</dbReference>
<name>A0A644TZS6_9ZZZZ</name>
<evidence type="ECO:0000256" key="2">
    <source>
        <dbReference type="ARBA" id="ARBA00023136"/>
    </source>
</evidence>
<comment type="subcellular location">
    <subcellularLocation>
        <location evidence="1">Membrane</location>
    </subcellularLocation>
</comment>
<dbReference type="SUPFAM" id="SSF56601">
    <property type="entry name" value="beta-lactamase/transpeptidase-like"/>
    <property type="match status" value="1"/>
</dbReference>
<evidence type="ECO:0000256" key="1">
    <source>
        <dbReference type="ARBA" id="ARBA00004370"/>
    </source>
</evidence>
<dbReference type="InterPro" id="IPR005543">
    <property type="entry name" value="PASTA_dom"/>
</dbReference>